<dbReference type="Proteomes" id="UP001050808">
    <property type="component" value="Unassembled WGS sequence"/>
</dbReference>
<dbReference type="InterPro" id="IPR038717">
    <property type="entry name" value="Tc1-like_DDE_dom"/>
</dbReference>
<dbReference type="EMBL" id="BNDY01000017">
    <property type="protein sequence ID" value="GHI41989.1"/>
    <property type="molecule type" value="Genomic_DNA"/>
</dbReference>
<sequence>MKKRAWIVFFDESGVSLLPQVRRTYAPRGRTPVLRHRLNWKRAGMAAALGYHAADPGRGPRLCFHLKPGSYDTASLIEVLEQVKSFYAGEPVVLVWDGLSAHWSRDMRAWAADQDWLTLERLPAYAPELNPVELLWSAIKTRELANLAGDHLADVADAAERGIHRVCSNSQLPWSFLTHTGLTIHPKTPQN</sequence>
<name>A0ABQ3QXR1_9ACTN</name>
<dbReference type="RefSeq" id="WP_226599734.1">
    <property type="nucleotide sequence ID" value="NZ_BMUA01000008.1"/>
</dbReference>
<dbReference type="Gene3D" id="3.30.420.10">
    <property type="entry name" value="Ribonuclease H-like superfamily/Ribonuclease H"/>
    <property type="match status" value="1"/>
</dbReference>
<dbReference type="InterPro" id="IPR036397">
    <property type="entry name" value="RNaseH_sf"/>
</dbReference>
<organism evidence="2 3">
    <name type="scientific">Streptomyces violascens</name>
    <dbReference type="NCBI Taxonomy" id="67381"/>
    <lineage>
        <taxon>Bacteria</taxon>
        <taxon>Bacillati</taxon>
        <taxon>Actinomycetota</taxon>
        <taxon>Actinomycetes</taxon>
        <taxon>Kitasatosporales</taxon>
        <taxon>Streptomycetaceae</taxon>
        <taxon>Streptomyces</taxon>
    </lineage>
</organism>
<dbReference type="Pfam" id="PF13358">
    <property type="entry name" value="DDE_3"/>
    <property type="match status" value="1"/>
</dbReference>
<proteinExistence type="predicted"/>
<feature type="domain" description="Tc1-like transposase DDE" evidence="1">
    <location>
        <begin position="7"/>
        <end position="144"/>
    </location>
</feature>
<protein>
    <recommendedName>
        <fullName evidence="1">Tc1-like transposase DDE domain-containing protein</fullName>
    </recommendedName>
</protein>
<evidence type="ECO:0000313" key="3">
    <source>
        <dbReference type="Proteomes" id="UP001050808"/>
    </source>
</evidence>
<keyword evidence="3" id="KW-1185">Reference proteome</keyword>
<evidence type="ECO:0000313" key="2">
    <source>
        <dbReference type="EMBL" id="GHI41989.1"/>
    </source>
</evidence>
<evidence type="ECO:0000259" key="1">
    <source>
        <dbReference type="Pfam" id="PF13358"/>
    </source>
</evidence>
<reference evidence="2" key="1">
    <citation type="submission" date="2024-05" db="EMBL/GenBank/DDBJ databases">
        <title>Whole genome shotgun sequence of Streptomyces violascens NBRC 12920.</title>
        <authorList>
            <person name="Komaki H."/>
            <person name="Tamura T."/>
        </authorList>
    </citation>
    <scope>NUCLEOTIDE SEQUENCE</scope>
    <source>
        <strain evidence="2">NBRC 12920</strain>
    </source>
</reference>
<comment type="caution">
    <text evidence="2">The sequence shown here is derived from an EMBL/GenBank/DDBJ whole genome shotgun (WGS) entry which is preliminary data.</text>
</comment>
<accession>A0ABQ3QXR1</accession>
<gene>
    <name evidence="2" type="ORF">Sviol_63970</name>
</gene>